<comment type="caution">
    <text evidence="1">The sequence shown here is derived from an EMBL/GenBank/DDBJ whole genome shotgun (WGS) entry which is preliminary data.</text>
</comment>
<name>A0ACB6ZLU6_THEGA</name>
<dbReference type="Proteomes" id="UP000886501">
    <property type="component" value="Unassembled WGS sequence"/>
</dbReference>
<keyword evidence="2" id="KW-1185">Reference proteome</keyword>
<reference evidence="1" key="1">
    <citation type="submission" date="2019-10" db="EMBL/GenBank/DDBJ databases">
        <authorList>
            <consortium name="DOE Joint Genome Institute"/>
            <person name="Kuo A."/>
            <person name="Miyauchi S."/>
            <person name="Kiss E."/>
            <person name="Drula E."/>
            <person name="Kohler A."/>
            <person name="Sanchez-Garcia M."/>
            <person name="Andreopoulos B."/>
            <person name="Barry K.W."/>
            <person name="Bonito G."/>
            <person name="Buee M."/>
            <person name="Carver A."/>
            <person name="Chen C."/>
            <person name="Cichocki N."/>
            <person name="Clum A."/>
            <person name="Culley D."/>
            <person name="Crous P.W."/>
            <person name="Fauchery L."/>
            <person name="Girlanda M."/>
            <person name="Hayes R."/>
            <person name="Keri Z."/>
            <person name="Labutti K."/>
            <person name="Lipzen A."/>
            <person name="Lombard V."/>
            <person name="Magnuson J."/>
            <person name="Maillard F."/>
            <person name="Morin E."/>
            <person name="Murat C."/>
            <person name="Nolan M."/>
            <person name="Ohm R."/>
            <person name="Pangilinan J."/>
            <person name="Pereira M."/>
            <person name="Perotto S."/>
            <person name="Peter M."/>
            <person name="Riley R."/>
            <person name="Sitrit Y."/>
            <person name="Stielow B."/>
            <person name="Szollosi G."/>
            <person name="Zifcakova L."/>
            <person name="Stursova M."/>
            <person name="Spatafora J.W."/>
            <person name="Tedersoo L."/>
            <person name="Vaario L.-M."/>
            <person name="Yamada A."/>
            <person name="Yan M."/>
            <person name="Wang P."/>
            <person name="Xu J."/>
            <person name="Bruns T."/>
            <person name="Baldrian P."/>
            <person name="Vilgalys R."/>
            <person name="Henrissat B."/>
            <person name="Grigoriev I.V."/>
            <person name="Hibbett D."/>
            <person name="Nagy L.G."/>
            <person name="Martin F.M."/>
        </authorList>
    </citation>
    <scope>NUCLEOTIDE SEQUENCE</scope>
    <source>
        <strain evidence="1">P2</strain>
    </source>
</reference>
<dbReference type="EMBL" id="MU117984">
    <property type="protein sequence ID" value="KAF9650554.1"/>
    <property type="molecule type" value="Genomic_DNA"/>
</dbReference>
<sequence>MASNLFLSHALTSEFVNQRSRSWSHEGNTLQEIIHHESNRMGFPTIHVPTITFFILSSRGRAVYFLWEMNPRSNTFRGTLFMWINSVYSLEWPLWHHTTYIQGHVYGGANGHASYGKIGLIIPKISYFLTCANAASHRHVTYDTPPQADHCCGGELTRDDPMGYYTSLFYTGPRGFH</sequence>
<proteinExistence type="predicted"/>
<organism evidence="1 2">
    <name type="scientific">Thelephora ganbajun</name>
    <name type="common">Ganba fungus</name>
    <dbReference type="NCBI Taxonomy" id="370292"/>
    <lineage>
        <taxon>Eukaryota</taxon>
        <taxon>Fungi</taxon>
        <taxon>Dikarya</taxon>
        <taxon>Basidiomycota</taxon>
        <taxon>Agaricomycotina</taxon>
        <taxon>Agaricomycetes</taxon>
        <taxon>Thelephorales</taxon>
        <taxon>Thelephoraceae</taxon>
        <taxon>Thelephora</taxon>
    </lineage>
</organism>
<reference evidence="1" key="2">
    <citation type="journal article" date="2020" name="Nat. Commun.">
        <title>Large-scale genome sequencing of mycorrhizal fungi provides insights into the early evolution of symbiotic traits.</title>
        <authorList>
            <person name="Miyauchi S."/>
            <person name="Kiss E."/>
            <person name="Kuo A."/>
            <person name="Drula E."/>
            <person name="Kohler A."/>
            <person name="Sanchez-Garcia M."/>
            <person name="Morin E."/>
            <person name="Andreopoulos B."/>
            <person name="Barry K.W."/>
            <person name="Bonito G."/>
            <person name="Buee M."/>
            <person name="Carver A."/>
            <person name="Chen C."/>
            <person name="Cichocki N."/>
            <person name="Clum A."/>
            <person name="Culley D."/>
            <person name="Crous P.W."/>
            <person name="Fauchery L."/>
            <person name="Girlanda M."/>
            <person name="Hayes R.D."/>
            <person name="Keri Z."/>
            <person name="LaButti K."/>
            <person name="Lipzen A."/>
            <person name="Lombard V."/>
            <person name="Magnuson J."/>
            <person name="Maillard F."/>
            <person name="Murat C."/>
            <person name="Nolan M."/>
            <person name="Ohm R.A."/>
            <person name="Pangilinan J."/>
            <person name="Pereira M.F."/>
            <person name="Perotto S."/>
            <person name="Peter M."/>
            <person name="Pfister S."/>
            <person name="Riley R."/>
            <person name="Sitrit Y."/>
            <person name="Stielow J.B."/>
            <person name="Szollosi G."/>
            <person name="Zifcakova L."/>
            <person name="Stursova M."/>
            <person name="Spatafora J.W."/>
            <person name="Tedersoo L."/>
            <person name="Vaario L.M."/>
            <person name="Yamada A."/>
            <person name="Yan M."/>
            <person name="Wang P."/>
            <person name="Xu J."/>
            <person name="Bruns T."/>
            <person name="Baldrian P."/>
            <person name="Vilgalys R."/>
            <person name="Dunand C."/>
            <person name="Henrissat B."/>
            <person name="Grigoriev I.V."/>
            <person name="Hibbett D."/>
            <person name="Nagy L.G."/>
            <person name="Martin F.M."/>
        </authorList>
    </citation>
    <scope>NUCLEOTIDE SEQUENCE</scope>
    <source>
        <strain evidence="1">P2</strain>
    </source>
</reference>
<evidence type="ECO:0000313" key="2">
    <source>
        <dbReference type="Proteomes" id="UP000886501"/>
    </source>
</evidence>
<protein>
    <submittedName>
        <fullName evidence="1">Uncharacterized protein</fullName>
    </submittedName>
</protein>
<accession>A0ACB6ZLU6</accession>
<gene>
    <name evidence="1" type="ORF">BDM02DRAFT_1401279</name>
</gene>
<evidence type="ECO:0000313" key="1">
    <source>
        <dbReference type="EMBL" id="KAF9650554.1"/>
    </source>
</evidence>